<dbReference type="Gene3D" id="3.40.50.720">
    <property type="entry name" value="NAD(P)-binding Rossmann-like Domain"/>
    <property type="match status" value="1"/>
</dbReference>
<dbReference type="Proteomes" id="UP000326354">
    <property type="component" value="Chromosome"/>
</dbReference>
<evidence type="ECO:0000256" key="2">
    <source>
        <dbReference type="ARBA" id="ARBA00023002"/>
    </source>
</evidence>
<evidence type="ECO:0000313" key="4">
    <source>
        <dbReference type="EMBL" id="BBM83778.1"/>
    </source>
</evidence>
<dbReference type="Pfam" id="PF00106">
    <property type="entry name" value="adh_short"/>
    <property type="match status" value="1"/>
</dbReference>
<dbReference type="NCBIfam" id="NF006123">
    <property type="entry name" value="PRK08267.1"/>
    <property type="match status" value="1"/>
</dbReference>
<dbReference type="EMBL" id="AP019860">
    <property type="protein sequence ID" value="BBM83778.1"/>
    <property type="molecule type" value="Genomic_DNA"/>
</dbReference>
<keyword evidence="5" id="KW-1185">Reference proteome</keyword>
<name>A0A5S9IKY0_UABAM</name>
<dbReference type="InterPro" id="IPR002347">
    <property type="entry name" value="SDR_fam"/>
</dbReference>
<dbReference type="GO" id="GO:0016491">
    <property type="term" value="F:oxidoreductase activity"/>
    <property type="evidence" value="ECO:0007669"/>
    <property type="project" value="UniProtKB-KW"/>
</dbReference>
<evidence type="ECO:0000256" key="1">
    <source>
        <dbReference type="ARBA" id="ARBA00006484"/>
    </source>
</evidence>
<proteinExistence type="inferred from homology"/>
<evidence type="ECO:0000313" key="5">
    <source>
        <dbReference type="Proteomes" id="UP000326354"/>
    </source>
</evidence>
<reference evidence="4 5" key="1">
    <citation type="submission" date="2019-08" db="EMBL/GenBank/DDBJ databases">
        <title>Complete genome sequence of Candidatus Uab amorphum.</title>
        <authorList>
            <person name="Shiratori T."/>
            <person name="Suzuki S."/>
            <person name="Kakizawa Y."/>
            <person name="Ishida K."/>
        </authorList>
    </citation>
    <scope>NUCLEOTIDE SEQUENCE [LARGE SCALE GENOMIC DNA]</scope>
    <source>
        <strain evidence="4 5">SRT547</strain>
    </source>
</reference>
<dbReference type="AlphaFoldDB" id="A0A5S9IKY0"/>
<protein>
    <submittedName>
        <fullName evidence="4">Short-chain dehydrogenase</fullName>
    </submittedName>
</protein>
<accession>A0A5S9IKY0</accession>
<sequence length="254" mass="28380">MERKSIFITGAASGIGKETALLFAKQGWFVGLFDVNEEGLATLANQIGEEQCCYKKVDVSNFEEMQQAVTFFAQKTDNKMHVLFNNAGIMHMDFFEKIPYKDHVKAIEINSLGVVNGVYAALDVLKNTTGAHIVSMCSASAFYGTPELATYSATKFFVRGFTEALNIELEKDGIVVTDLMPPYVNTHMVKSQEHKANSLKNFGAQLNPQQIAKVVWKAAHKKKVHWVPTLQMKFLSYLGNAFPFLGRTMMKLFS</sequence>
<organism evidence="4 5">
    <name type="scientific">Uabimicrobium amorphum</name>
    <dbReference type="NCBI Taxonomy" id="2596890"/>
    <lineage>
        <taxon>Bacteria</taxon>
        <taxon>Pseudomonadati</taxon>
        <taxon>Planctomycetota</taxon>
        <taxon>Candidatus Uabimicrobiia</taxon>
        <taxon>Candidatus Uabimicrobiales</taxon>
        <taxon>Candidatus Uabimicrobiaceae</taxon>
        <taxon>Candidatus Uabimicrobium</taxon>
    </lineage>
</organism>
<evidence type="ECO:0000256" key="3">
    <source>
        <dbReference type="RuleBase" id="RU000363"/>
    </source>
</evidence>
<dbReference type="KEGG" id="uam:UABAM_02133"/>
<dbReference type="OrthoDB" id="9810734at2"/>
<dbReference type="RefSeq" id="WP_151967962.1">
    <property type="nucleotide sequence ID" value="NZ_AP019860.1"/>
</dbReference>
<dbReference type="PANTHER" id="PTHR44196">
    <property type="entry name" value="DEHYDROGENASE/REDUCTASE SDR FAMILY MEMBER 7B"/>
    <property type="match status" value="1"/>
</dbReference>
<dbReference type="PRINTS" id="PR00081">
    <property type="entry name" value="GDHRDH"/>
</dbReference>
<comment type="similarity">
    <text evidence="1 3">Belongs to the short-chain dehydrogenases/reductases (SDR) family.</text>
</comment>
<dbReference type="PRINTS" id="PR00080">
    <property type="entry name" value="SDRFAMILY"/>
</dbReference>
<dbReference type="GO" id="GO:0016020">
    <property type="term" value="C:membrane"/>
    <property type="evidence" value="ECO:0007669"/>
    <property type="project" value="TreeGrafter"/>
</dbReference>
<gene>
    <name evidence="4" type="ORF">UABAM_02133</name>
</gene>
<keyword evidence="2" id="KW-0560">Oxidoreductase</keyword>
<dbReference type="InterPro" id="IPR036291">
    <property type="entry name" value="NAD(P)-bd_dom_sf"/>
</dbReference>
<dbReference type="SUPFAM" id="SSF51735">
    <property type="entry name" value="NAD(P)-binding Rossmann-fold domains"/>
    <property type="match status" value="1"/>
</dbReference>
<dbReference type="PANTHER" id="PTHR44196:SF3">
    <property type="entry name" value="SHORT CHAIN DEHYDROGENASE FAMILY PROTEIN"/>
    <property type="match status" value="1"/>
</dbReference>